<keyword evidence="3" id="KW-1185">Reference proteome</keyword>
<accession>G0NNL9</accession>
<protein>
    <submittedName>
        <fullName evidence="2">Uncharacterized protein</fullName>
    </submittedName>
</protein>
<dbReference type="HOGENOM" id="CLU_912849_0_0_1"/>
<gene>
    <name evidence="2" type="ORF">CAEBREN_05666</name>
</gene>
<dbReference type="AlphaFoldDB" id="G0NNL9"/>
<dbReference type="Proteomes" id="UP000008068">
    <property type="component" value="Unassembled WGS sequence"/>
</dbReference>
<evidence type="ECO:0000256" key="1">
    <source>
        <dbReference type="SAM" id="MobiDB-lite"/>
    </source>
</evidence>
<proteinExistence type="predicted"/>
<organism evidence="3">
    <name type="scientific">Caenorhabditis brenneri</name>
    <name type="common">Nematode worm</name>
    <dbReference type="NCBI Taxonomy" id="135651"/>
    <lineage>
        <taxon>Eukaryota</taxon>
        <taxon>Metazoa</taxon>
        <taxon>Ecdysozoa</taxon>
        <taxon>Nematoda</taxon>
        <taxon>Chromadorea</taxon>
        <taxon>Rhabditida</taxon>
        <taxon>Rhabditina</taxon>
        <taxon>Rhabditomorpha</taxon>
        <taxon>Rhabditoidea</taxon>
        <taxon>Rhabditidae</taxon>
        <taxon>Peloderinae</taxon>
        <taxon>Caenorhabditis</taxon>
    </lineage>
</organism>
<feature type="compositionally biased region" description="Basic and acidic residues" evidence="1">
    <location>
        <begin position="24"/>
        <end position="35"/>
    </location>
</feature>
<reference evidence="3" key="1">
    <citation type="submission" date="2011-07" db="EMBL/GenBank/DDBJ databases">
        <authorList>
            <consortium name="Caenorhabditis brenneri Sequencing and Analysis Consortium"/>
            <person name="Wilson R.K."/>
        </authorList>
    </citation>
    <scope>NUCLEOTIDE SEQUENCE [LARGE SCALE GENOMIC DNA]</scope>
    <source>
        <strain evidence="3">PB2801</strain>
    </source>
</reference>
<name>G0NNL9_CAEBE</name>
<dbReference type="InParanoid" id="G0NNL9"/>
<evidence type="ECO:0000313" key="2">
    <source>
        <dbReference type="EMBL" id="EGT34623.1"/>
    </source>
</evidence>
<evidence type="ECO:0000313" key="3">
    <source>
        <dbReference type="Proteomes" id="UP000008068"/>
    </source>
</evidence>
<feature type="region of interest" description="Disordered" evidence="1">
    <location>
        <begin position="19"/>
        <end position="44"/>
    </location>
</feature>
<sequence>MPSPVKFSGFRQIFSLEMESSEVDDGKNAVQDQEKNQTISGQPEKVRFDAVAINASPPSTPIIHKDPLISGQKESLIFDYTTYRTDQTVFDGQKSPSFVGLTKMDGSLNSEDFSGIGKSTLKIMKISELNKISTSSIYSQDGESNEPYLLCQDPTIYGQSINPVNSFFSPKLHPHDSSTSSTFAEISTDAILKSDSESAEHVQLVKINKIRKKSDLHFHPFKKLNVQQEQKPQSSEPIDVTEEAPKEIDDFLFGAQFVGQDFDWTYMRNFKQMYEEDRWENYSFEIGQGDSNHDASTPTLPMFN</sequence>
<dbReference type="EMBL" id="GL379915">
    <property type="protein sequence ID" value="EGT34623.1"/>
    <property type="molecule type" value="Genomic_DNA"/>
</dbReference>